<gene>
    <name evidence="2" type="ORF">BOLC7T42983H</name>
</gene>
<feature type="transmembrane region" description="Helical" evidence="1">
    <location>
        <begin position="6"/>
        <end position="36"/>
    </location>
</feature>
<dbReference type="EMBL" id="LR031876">
    <property type="protein sequence ID" value="VDD37423.1"/>
    <property type="molecule type" value="Genomic_DNA"/>
</dbReference>
<protein>
    <submittedName>
        <fullName evidence="2">Uncharacterized protein</fullName>
    </submittedName>
</protein>
<feature type="transmembrane region" description="Helical" evidence="1">
    <location>
        <begin position="48"/>
        <end position="68"/>
    </location>
</feature>
<name>A0A3P6E043_BRAOL</name>
<keyword evidence="1" id="KW-0472">Membrane</keyword>
<evidence type="ECO:0000313" key="2">
    <source>
        <dbReference type="EMBL" id="VDD37423.1"/>
    </source>
</evidence>
<organism evidence="2">
    <name type="scientific">Brassica oleracea</name>
    <name type="common">Wild cabbage</name>
    <dbReference type="NCBI Taxonomy" id="3712"/>
    <lineage>
        <taxon>Eukaryota</taxon>
        <taxon>Viridiplantae</taxon>
        <taxon>Streptophyta</taxon>
        <taxon>Embryophyta</taxon>
        <taxon>Tracheophyta</taxon>
        <taxon>Spermatophyta</taxon>
        <taxon>Magnoliopsida</taxon>
        <taxon>eudicotyledons</taxon>
        <taxon>Gunneridae</taxon>
        <taxon>Pentapetalae</taxon>
        <taxon>rosids</taxon>
        <taxon>malvids</taxon>
        <taxon>Brassicales</taxon>
        <taxon>Brassicaceae</taxon>
        <taxon>Brassiceae</taxon>
        <taxon>Brassica</taxon>
    </lineage>
</organism>
<sequence length="69" mass="7755">MDMNSVTALFVATVVIFVFLLCLVATIHVSFIWGIVSSRLGKHIPFPASCVIFYNISFGFTSSFHFFLF</sequence>
<evidence type="ECO:0000256" key="1">
    <source>
        <dbReference type="SAM" id="Phobius"/>
    </source>
</evidence>
<proteinExistence type="predicted"/>
<reference evidence="2" key="1">
    <citation type="submission" date="2018-11" db="EMBL/GenBank/DDBJ databases">
        <authorList>
            <consortium name="Genoscope - CEA"/>
            <person name="William W."/>
        </authorList>
    </citation>
    <scope>NUCLEOTIDE SEQUENCE</scope>
</reference>
<keyword evidence="1" id="KW-0812">Transmembrane</keyword>
<accession>A0A3P6E043</accession>
<dbReference type="AlphaFoldDB" id="A0A3P6E043"/>
<keyword evidence="1" id="KW-1133">Transmembrane helix</keyword>